<keyword evidence="9" id="KW-1185">Reference proteome</keyword>
<keyword evidence="5 8" id="KW-0012">Acyltransferase</keyword>
<dbReference type="InterPro" id="IPR011057">
    <property type="entry name" value="Mss4-like_sf"/>
</dbReference>
<dbReference type="GO" id="GO:0007264">
    <property type="term" value="P:small GTPase-mediated signal transduction"/>
    <property type="evidence" value="ECO:0007669"/>
    <property type="project" value="InterPro"/>
</dbReference>
<dbReference type="PANTHER" id="PTHR10908:SF0">
    <property type="entry name" value="SEROTONIN N-ACETYLTRANSFERASE"/>
    <property type="match status" value="1"/>
</dbReference>
<dbReference type="PANTHER" id="PTHR10908">
    <property type="entry name" value="SEROTONIN N-ACETYLTRANSFERASE"/>
    <property type="match status" value="1"/>
</dbReference>
<evidence type="ECO:0000256" key="4">
    <source>
        <dbReference type="ARBA" id="ARBA00022927"/>
    </source>
</evidence>
<name>A0A5C3R1W1_9AGAR</name>
<dbReference type="AlphaFoldDB" id="A0A5C3R1W1"/>
<dbReference type="InterPro" id="IPR051635">
    <property type="entry name" value="SNAT-like"/>
</dbReference>
<keyword evidence="3 8" id="KW-0808">Transferase</keyword>
<feature type="domain" description="N-acetyltransferase" evidence="7">
    <location>
        <begin position="3"/>
        <end position="165"/>
    </location>
</feature>
<dbReference type="Pfam" id="PF00583">
    <property type="entry name" value="Acetyltransf_1"/>
    <property type="match status" value="1"/>
</dbReference>
<dbReference type="Pfam" id="PF04421">
    <property type="entry name" value="Mss4"/>
    <property type="match status" value="1"/>
</dbReference>
<reference evidence="8 9" key="1">
    <citation type="journal article" date="2019" name="Nat. Ecol. Evol.">
        <title>Megaphylogeny resolves global patterns of mushroom evolution.</title>
        <authorList>
            <person name="Varga T."/>
            <person name="Krizsan K."/>
            <person name="Foldi C."/>
            <person name="Dima B."/>
            <person name="Sanchez-Garcia M."/>
            <person name="Sanchez-Ramirez S."/>
            <person name="Szollosi G.J."/>
            <person name="Szarkandi J.G."/>
            <person name="Papp V."/>
            <person name="Albert L."/>
            <person name="Andreopoulos W."/>
            <person name="Angelini C."/>
            <person name="Antonin V."/>
            <person name="Barry K.W."/>
            <person name="Bougher N.L."/>
            <person name="Buchanan P."/>
            <person name="Buyck B."/>
            <person name="Bense V."/>
            <person name="Catcheside P."/>
            <person name="Chovatia M."/>
            <person name="Cooper J."/>
            <person name="Damon W."/>
            <person name="Desjardin D."/>
            <person name="Finy P."/>
            <person name="Geml J."/>
            <person name="Haridas S."/>
            <person name="Hughes K."/>
            <person name="Justo A."/>
            <person name="Karasinski D."/>
            <person name="Kautmanova I."/>
            <person name="Kiss B."/>
            <person name="Kocsube S."/>
            <person name="Kotiranta H."/>
            <person name="LaButti K.M."/>
            <person name="Lechner B.E."/>
            <person name="Liimatainen K."/>
            <person name="Lipzen A."/>
            <person name="Lukacs Z."/>
            <person name="Mihaltcheva S."/>
            <person name="Morgado L.N."/>
            <person name="Niskanen T."/>
            <person name="Noordeloos M.E."/>
            <person name="Ohm R.A."/>
            <person name="Ortiz-Santana B."/>
            <person name="Ovrebo C."/>
            <person name="Racz N."/>
            <person name="Riley R."/>
            <person name="Savchenko A."/>
            <person name="Shiryaev A."/>
            <person name="Soop K."/>
            <person name="Spirin V."/>
            <person name="Szebenyi C."/>
            <person name="Tomsovsky M."/>
            <person name="Tulloss R.E."/>
            <person name="Uehling J."/>
            <person name="Grigoriev I.V."/>
            <person name="Vagvolgyi C."/>
            <person name="Papp T."/>
            <person name="Martin F.M."/>
            <person name="Miettinen O."/>
            <person name="Hibbett D.S."/>
            <person name="Nagy L.G."/>
        </authorList>
    </citation>
    <scope>NUCLEOTIDE SEQUENCE [LARGE SCALE GENOMIC DNA]</scope>
    <source>
        <strain evidence="8 9">CBS 309.79</strain>
    </source>
</reference>
<protein>
    <submittedName>
        <fullName evidence="8">Acyl-CoA N-acyltransferase</fullName>
    </submittedName>
</protein>
<dbReference type="InterPro" id="IPR000182">
    <property type="entry name" value="GNAT_dom"/>
</dbReference>
<evidence type="ECO:0000256" key="5">
    <source>
        <dbReference type="ARBA" id="ARBA00023315"/>
    </source>
</evidence>
<gene>
    <name evidence="8" type="ORF">BDV98DRAFT_499285</name>
</gene>
<keyword evidence="1" id="KW-0813">Transport</keyword>
<dbReference type="Proteomes" id="UP000305067">
    <property type="component" value="Unassembled WGS sequence"/>
</dbReference>
<dbReference type="Gene3D" id="3.40.630.30">
    <property type="match status" value="1"/>
</dbReference>
<organism evidence="8 9">
    <name type="scientific">Pterulicium gracile</name>
    <dbReference type="NCBI Taxonomy" id="1884261"/>
    <lineage>
        <taxon>Eukaryota</taxon>
        <taxon>Fungi</taxon>
        <taxon>Dikarya</taxon>
        <taxon>Basidiomycota</taxon>
        <taxon>Agaricomycotina</taxon>
        <taxon>Agaricomycetes</taxon>
        <taxon>Agaricomycetidae</taxon>
        <taxon>Agaricales</taxon>
        <taxon>Pleurotineae</taxon>
        <taxon>Pterulaceae</taxon>
        <taxon>Pterulicium</taxon>
    </lineage>
</organism>
<dbReference type="PROSITE" id="PS51186">
    <property type="entry name" value="GNAT"/>
    <property type="match status" value="1"/>
</dbReference>
<dbReference type="GO" id="GO:0004059">
    <property type="term" value="F:aralkylamine N-acetyltransferase activity"/>
    <property type="evidence" value="ECO:0007669"/>
    <property type="project" value="TreeGrafter"/>
</dbReference>
<dbReference type="InterPro" id="IPR007515">
    <property type="entry name" value="Mss4"/>
</dbReference>
<dbReference type="GO" id="GO:0005737">
    <property type="term" value="C:cytoplasm"/>
    <property type="evidence" value="ECO:0007669"/>
    <property type="project" value="TreeGrafter"/>
</dbReference>
<dbReference type="SUPFAM" id="SSF51316">
    <property type="entry name" value="Mss4-like"/>
    <property type="match status" value="1"/>
</dbReference>
<feature type="region of interest" description="Disordered" evidence="6">
    <location>
        <begin position="188"/>
        <end position="212"/>
    </location>
</feature>
<evidence type="ECO:0000259" key="7">
    <source>
        <dbReference type="PROSITE" id="PS51186"/>
    </source>
</evidence>
<dbReference type="InterPro" id="IPR011323">
    <property type="entry name" value="Mss4/transl-control_tumour"/>
</dbReference>
<dbReference type="InterPro" id="IPR016181">
    <property type="entry name" value="Acyl_CoA_acyltransferase"/>
</dbReference>
<dbReference type="Gene3D" id="2.170.150.10">
    <property type="entry name" value="Metal Binding Protein, Guanine Nucleotide Exchange Factor, Chain A"/>
    <property type="match status" value="1"/>
</dbReference>
<evidence type="ECO:0000256" key="1">
    <source>
        <dbReference type="ARBA" id="ARBA00022448"/>
    </source>
</evidence>
<evidence type="ECO:0000313" key="9">
    <source>
        <dbReference type="Proteomes" id="UP000305067"/>
    </source>
</evidence>
<dbReference type="GO" id="GO:0005085">
    <property type="term" value="F:guanyl-nucleotide exchange factor activity"/>
    <property type="evidence" value="ECO:0007669"/>
    <property type="project" value="UniProtKB-KW"/>
</dbReference>
<evidence type="ECO:0000256" key="6">
    <source>
        <dbReference type="SAM" id="MobiDB-lite"/>
    </source>
</evidence>
<dbReference type="STRING" id="1884261.A0A5C3R1W1"/>
<proteinExistence type="predicted"/>
<dbReference type="PROSITE" id="PS51796">
    <property type="entry name" value="MSS4"/>
    <property type="match status" value="1"/>
</dbReference>
<evidence type="ECO:0000256" key="2">
    <source>
        <dbReference type="ARBA" id="ARBA00022658"/>
    </source>
</evidence>
<dbReference type="OrthoDB" id="30840at2759"/>
<dbReference type="CDD" id="cd04301">
    <property type="entry name" value="NAT_SF"/>
    <property type="match status" value="1"/>
</dbReference>
<dbReference type="GO" id="GO:0015031">
    <property type="term" value="P:protein transport"/>
    <property type="evidence" value="ECO:0007669"/>
    <property type="project" value="UniProtKB-KW"/>
</dbReference>
<keyword evidence="4" id="KW-0653">Protein transport</keyword>
<sequence>MSYFYDLVQADELREAHELETQGFTPDEAASLEQFQYRQSQAPGLFLGLYEPKDSGRRILGYVCATLSPSETLEHHSMSHHLPGGRTVCVHSVCLHPTYKRKGHGTRLVKEYIQRASSSGQYDRILLLAHDELRRFYEGAGMTYGGPSDVQHGAGTWLEMRYDFKQSVGTLEDASRQSEMPAGLWQALQASSAKERPTPISSHQAQEGVSVAGKDGSIRNRYDVLCPRPGCSSLILKKGVGKLVERASVEIDPPTSQGRHPLLAALPPSPETTAWWLVTPSPMEFENVGFSQPVSQLGTPALKLLICAECDLGPLGWCEQGGKEFWLACQRVSYRQE</sequence>
<keyword evidence="2" id="KW-0344">Guanine-nucleotide releasing factor</keyword>
<dbReference type="SUPFAM" id="SSF55729">
    <property type="entry name" value="Acyl-CoA N-acyltransferases (Nat)"/>
    <property type="match status" value="1"/>
</dbReference>
<evidence type="ECO:0000256" key="3">
    <source>
        <dbReference type="ARBA" id="ARBA00022679"/>
    </source>
</evidence>
<accession>A0A5C3R1W1</accession>
<dbReference type="EMBL" id="ML178815">
    <property type="protein sequence ID" value="TFL06609.1"/>
    <property type="molecule type" value="Genomic_DNA"/>
</dbReference>
<evidence type="ECO:0000313" key="8">
    <source>
        <dbReference type="EMBL" id="TFL06609.1"/>
    </source>
</evidence>